<dbReference type="Proteomes" id="UP001332243">
    <property type="component" value="Unassembled WGS sequence"/>
</dbReference>
<sequence>MRSARLTDGSDPVVLVAHGSRDRRAAVATEALARAVAAARPGLLVRASYLDHAPPRPATVLTELEAAGHPAVVLVPLLLTAAYHGRVDIPDAVVAARSAGLRIPVRITGVLGPTGGGPHPELLAGLCRRLTEVAGPLSAGGDDAVDGVVLAAAGTRDAAARRTVERAAEALAAVLNVPTRVGYASASPPTAGAAVAELRAAGARRVAVATYFLAPGRLYETAMESARQAGAVALAAPLGDAPELARLVLARADEPHHSA</sequence>
<dbReference type="Gene3D" id="3.40.50.1400">
    <property type="match status" value="2"/>
</dbReference>
<dbReference type="InterPro" id="IPR002762">
    <property type="entry name" value="CbiX-like"/>
</dbReference>
<reference evidence="3 4" key="1">
    <citation type="submission" date="2024-01" db="EMBL/GenBank/DDBJ databases">
        <title>Genome insights into Plantactinospora sonchi sp. nov.</title>
        <authorList>
            <person name="Wang L."/>
        </authorList>
    </citation>
    <scope>NUCLEOTIDE SEQUENCE [LARGE SCALE GENOMIC DNA]</scope>
    <source>
        <strain evidence="3 4">NEAU-QY2</strain>
    </source>
</reference>
<proteinExistence type="predicted"/>
<dbReference type="RefSeq" id="WP_331212226.1">
    <property type="nucleotide sequence ID" value="NZ_JAZGQK010000001.1"/>
</dbReference>
<dbReference type="Pfam" id="PF01903">
    <property type="entry name" value="CbiX"/>
    <property type="match status" value="2"/>
</dbReference>
<comment type="caution">
    <text evidence="3">The sequence shown here is derived from an EMBL/GenBank/DDBJ whole genome shotgun (WGS) entry which is preliminary data.</text>
</comment>
<dbReference type="PANTHER" id="PTHR33542">
    <property type="entry name" value="SIROHYDROCHLORIN FERROCHELATASE, CHLOROPLASTIC"/>
    <property type="match status" value="1"/>
</dbReference>
<dbReference type="InterPro" id="IPR050963">
    <property type="entry name" value="Sirohydro_Cobaltochel/CbiX"/>
</dbReference>
<dbReference type="CDD" id="cd03416">
    <property type="entry name" value="CbiX_SirB_N"/>
    <property type="match status" value="1"/>
</dbReference>
<evidence type="ECO:0000256" key="2">
    <source>
        <dbReference type="ARBA" id="ARBA00023239"/>
    </source>
</evidence>
<organism evidence="3 4">
    <name type="scientific">Plantactinospora sonchi</name>
    <dbReference type="NCBI Taxonomy" id="1544735"/>
    <lineage>
        <taxon>Bacteria</taxon>
        <taxon>Bacillati</taxon>
        <taxon>Actinomycetota</taxon>
        <taxon>Actinomycetes</taxon>
        <taxon>Micromonosporales</taxon>
        <taxon>Micromonosporaceae</taxon>
        <taxon>Plantactinospora</taxon>
    </lineage>
</organism>
<dbReference type="SUPFAM" id="SSF53800">
    <property type="entry name" value="Chelatase"/>
    <property type="match status" value="1"/>
</dbReference>
<evidence type="ECO:0000313" key="4">
    <source>
        <dbReference type="Proteomes" id="UP001332243"/>
    </source>
</evidence>
<accession>A0ABU7RKV7</accession>
<evidence type="ECO:0000256" key="1">
    <source>
        <dbReference type="ARBA" id="ARBA00022723"/>
    </source>
</evidence>
<dbReference type="EMBL" id="JAZGQK010000001">
    <property type="protein sequence ID" value="MEE6257138.1"/>
    <property type="molecule type" value="Genomic_DNA"/>
</dbReference>
<evidence type="ECO:0000313" key="3">
    <source>
        <dbReference type="EMBL" id="MEE6257138.1"/>
    </source>
</evidence>
<keyword evidence="4" id="KW-1185">Reference proteome</keyword>
<dbReference type="PANTHER" id="PTHR33542:SF5">
    <property type="entry name" value="FERROCHELATASE CHE1"/>
    <property type="match status" value="1"/>
</dbReference>
<keyword evidence="1" id="KW-0479">Metal-binding</keyword>
<protein>
    <submittedName>
        <fullName evidence="3">CbiX/SirB N-terminal domain-containing protein</fullName>
    </submittedName>
</protein>
<keyword evidence="2" id="KW-0456">Lyase</keyword>
<gene>
    <name evidence="3" type="ORF">V1633_01375</name>
</gene>
<name>A0ABU7RKV7_9ACTN</name>